<comment type="caution">
    <text evidence="2">The sequence shown here is derived from an EMBL/GenBank/DDBJ whole genome shotgun (WGS) entry which is preliminary data.</text>
</comment>
<organism evidence="2 3">
    <name type="scientific">Herbiconiux aconitum</name>
    <dbReference type="NCBI Taxonomy" id="2970913"/>
    <lineage>
        <taxon>Bacteria</taxon>
        <taxon>Bacillati</taxon>
        <taxon>Actinomycetota</taxon>
        <taxon>Actinomycetes</taxon>
        <taxon>Micrococcales</taxon>
        <taxon>Microbacteriaceae</taxon>
        <taxon>Herbiconiux</taxon>
    </lineage>
</organism>
<protein>
    <submittedName>
        <fullName evidence="2">ROK family protein</fullName>
    </submittedName>
</protein>
<dbReference type="InterPro" id="IPR000600">
    <property type="entry name" value="ROK"/>
</dbReference>
<dbReference type="EMBL" id="JANLCM010000001">
    <property type="protein sequence ID" value="MCS5717168.1"/>
    <property type="molecule type" value="Genomic_DNA"/>
</dbReference>
<evidence type="ECO:0000313" key="3">
    <source>
        <dbReference type="Proteomes" id="UP001165584"/>
    </source>
</evidence>
<dbReference type="CDD" id="cd23763">
    <property type="entry name" value="ASKHA_ATPase_ROK"/>
    <property type="match status" value="1"/>
</dbReference>
<dbReference type="PANTHER" id="PTHR18964">
    <property type="entry name" value="ROK (REPRESSOR, ORF, KINASE) FAMILY"/>
    <property type="match status" value="1"/>
</dbReference>
<evidence type="ECO:0000256" key="1">
    <source>
        <dbReference type="ARBA" id="ARBA00006479"/>
    </source>
</evidence>
<dbReference type="Proteomes" id="UP001165584">
    <property type="component" value="Unassembled WGS sequence"/>
</dbReference>
<dbReference type="InterPro" id="IPR043129">
    <property type="entry name" value="ATPase_NBD"/>
</dbReference>
<dbReference type="Gene3D" id="3.30.420.40">
    <property type="match status" value="2"/>
</dbReference>
<gene>
    <name evidence="2" type="ORF">N1027_03355</name>
</gene>
<dbReference type="Pfam" id="PF00480">
    <property type="entry name" value="ROK"/>
    <property type="match status" value="1"/>
</dbReference>
<dbReference type="RefSeq" id="WP_259505219.1">
    <property type="nucleotide sequence ID" value="NZ_JANLCM010000001.1"/>
</dbReference>
<sequence length="305" mass="29841">MIGIDVGGTTIKGIRVSIADAGAGADGAAALAGPIEAELRVHTPTPDPTGERIVEAVAGLVESLGGATDAAIGLAVPGIVDEARGLALWSSNVGLRDAPIRALAEGRLGTAVALGQDVRAGALAEVRSGAARDVDGSVAFVPIGTGVAAAFLVHGHPLVSGGWAGEIGQIVLRSGPFAGLRVEEVASASATARRAGEPNARAVAVRVAAGDESAIAVWADTISVLADALAGIVVTVAPTAIVVGGGLAQAGPLLFDPLRVAVAERIGHLRAPQLVAARHGDQAGALGAAYLAADLAADLAAGRSS</sequence>
<name>A0ABT2GLU0_9MICO</name>
<keyword evidence="3" id="KW-1185">Reference proteome</keyword>
<evidence type="ECO:0000313" key="2">
    <source>
        <dbReference type="EMBL" id="MCS5717168.1"/>
    </source>
</evidence>
<dbReference type="PANTHER" id="PTHR18964:SF149">
    <property type="entry name" value="BIFUNCTIONAL UDP-N-ACETYLGLUCOSAMINE 2-EPIMERASE_N-ACETYLMANNOSAMINE KINASE"/>
    <property type="match status" value="1"/>
</dbReference>
<reference evidence="2" key="1">
    <citation type="submission" date="2022-08" db="EMBL/GenBank/DDBJ databases">
        <authorList>
            <person name="Deng Y."/>
            <person name="Han X.-F."/>
            <person name="Zhang Y.-Q."/>
        </authorList>
    </citation>
    <scope>NUCLEOTIDE SEQUENCE</scope>
    <source>
        <strain evidence="2">CPCC 205763</strain>
    </source>
</reference>
<accession>A0ABT2GLU0</accession>
<dbReference type="SUPFAM" id="SSF53067">
    <property type="entry name" value="Actin-like ATPase domain"/>
    <property type="match status" value="1"/>
</dbReference>
<comment type="similarity">
    <text evidence="1">Belongs to the ROK (NagC/XylR) family.</text>
</comment>
<proteinExistence type="inferred from homology"/>